<comment type="caution">
    <text evidence="1">The sequence shown here is derived from an EMBL/GenBank/DDBJ whole genome shotgun (WGS) entry which is preliminary data.</text>
</comment>
<keyword evidence="2" id="KW-1185">Reference proteome</keyword>
<sequence>MSVLQFLLNLPDRQAAGAVRCRIDVKYALAMELGDRADALLSLALDRLWSAGLPVERGRQRTDSPTSGPRPVT</sequence>
<dbReference type="Proteomes" id="UP001344658">
    <property type="component" value="Unassembled WGS sequence"/>
</dbReference>
<protein>
    <recommendedName>
        <fullName evidence="3">Transposase InsH N-terminal domain-containing protein</fullName>
    </recommendedName>
</protein>
<dbReference type="RefSeq" id="WP_330800206.1">
    <property type="nucleotide sequence ID" value="NZ_JAZEWV010000047.1"/>
</dbReference>
<reference evidence="1 2" key="1">
    <citation type="submission" date="2023-12" db="EMBL/GenBank/DDBJ databases">
        <title>Streptomyces sp. V4-01.</title>
        <authorList>
            <person name="Somphong A."/>
            <person name="Phongsopitanun W."/>
        </authorList>
    </citation>
    <scope>NUCLEOTIDE SEQUENCE [LARGE SCALE GENOMIC DNA]</scope>
    <source>
        <strain evidence="1 2">V4-01</strain>
    </source>
</reference>
<evidence type="ECO:0000313" key="2">
    <source>
        <dbReference type="Proteomes" id="UP001344658"/>
    </source>
</evidence>
<name>A0ABU7PLA9_9ACTN</name>
<dbReference type="EMBL" id="JAZEWV010000047">
    <property type="protein sequence ID" value="MEE4546506.1"/>
    <property type="molecule type" value="Genomic_DNA"/>
</dbReference>
<evidence type="ECO:0008006" key="3">
    <source>
        <dbReference type="Google" id="ProtNLM"/>
    </source>
</evidence>
<gene>
    <name evidence="1" type="ORF">V2S66_31640</name>
</gene>
<proteinExistence type="predicted"/>
<evidence type="ECO:0000313" key="1">
    <source>
        <dbReference type="EMBL" id="MEE4546506.1"/>
    </source>
</evidence>
<accession>A0ABU7PLA9</accession>
<organism evidence="1 2">
    <name type="scientific">Actinacidiphila polyblastidii</name>
    <dbReference type="NCBI Taxonomy" id="3110430"/>
    <lineage>
        <taxon>Bacteria</taxon>
        <taxon>Bacillati</taxon>
        <taxon>Actinomycetota</taxon>
        <taxon>Actinomycetes</taxon>
        <taxon>Kitasatosporales</taxon>
        <taxon>Streptomycetaceae</taxon>
        <taxon>Actinacidiphila</taxon>
    </lineage>
</organism>